<dbReference type="InterPro" id="IPR013783">
    <property type="entry name" value="Ig-like_fold"/>
</dbReference>
<keyword evidence="1" id="KW-0732">Signal</keyword>
<dbReference type="Gene3D" id="2.60.40.10">
    <property type="entry name" value="Immunoglobulins"/>
    <property type="match status" value="1"/>
</dbReference>
<comment type="caution">
    <text evidence="2">The sequence shown here is derived from an EMBL/GenBank/DDBJ whole genome shotgun (WGS) entry which is preliminary data.</text>
</comment>
<dbReference type="SUPFAM" id="SSF49299">
    <property type="entry name" value="PKD domain"/>
    <property type="match status" value="1"/>
</dbReference>
<dbReference type="Proteomes" id="UP000808337">
    <property type="component" value="Unassembled WGS sequence"/>
</dbReference>
<proteinExistence type="predicted"/>
<organism evidence="2 3">
    <name type="scientific">Candidatus Opimibacter skivensis</name>
    <dbReference type="NCBI Taxonomy" id="2982028"/>
    <lineage>
        <taxon>Bacteria</taxon>
        <taxon>Pseudomonadati</taxon>
        <taxon>Bacteroidota</taxon>
        <taxon>Saprospiria</taxon>
        <taxon>Saprospirales</taxon>
        <taxon>Saprospiraceae</taxon>
        <taxon>Candidatus Opimibacter</taxon>
    </lineage>
</organism>
<feature type="chain" id="PRO_5038475913" evidence="1">
    <location>
        <begin position="21"/>
        <end position="770"/>
    </location>
</feature>
<dbReference type="AlphaFoldDB" id="A0A9D7SUR0"/>
<evidence type="ECO:0000313" key="3">
    <source>
        <dbReference type="Proteomes" id="UP000808337"/>
    </source>
</evidence>
<evidence type="ECO:0000256" key="1">
    <source>
        <dbReference type="SAM" id="SignalP"/>
    </source>
</evidence>
<reference evidence="2 3" key="1">
    <citation type="submission" date="2020-10" db="EMBL/GenBank/DDBJ databases">
        <title>Connecting structure to function with the recovery of over 1000 high-quality activated sludge metagenome-assembled genomes encoding full-length rRNA genes using long-read sequencing.</title>
        <authorList>
            <person name="Singleton C.M."/>
            <person name="Petriglieri F."/>
            <person name="Kristensen J.M."/>
            <person name="Kirkegaard R.H."/>
            <person name="Michaelsen T.Y."/>
            <person name="Andersen M.H."/>
            <person name="Karst S.M."/>
            <person name="Dueholm M.S."/>
            <person name="Nielsen P.H."/>
            <person name="Albertsen M."/>
        </authorList>
    </citation>
    <scope>NUCLEOTIDE SEQUENCE [LARGE SCALE GENOMIC DNA]</scope>
    <source>
        <strain evidence="2">Ribe_18-Q3-R11-54_MAXAC.273</strain>
    </source>
</reference>
<evidence type="ECO:0000313" key="2">
    <source>
        <dbReference type="EMBL" id="MBK9982514.1"/>
    </source>
</evidence>
<name>A0A9D7SUR0_9BACT</name>
<dbReference type="InterPro" id="IPR035986">
    <property type="entry name" value="PKD_dom_sf"/>
</dbReference>
<gene>
    <name evidence="2" type="ORF">IPP15_08825</name>
</gene>
<protein>
    <submittedName>
        <fullName evidence="2">Uncharacterized protein</fullName>
    </submittedName>
</protein>
<accession>A0A9D7SUR0</accession>
<dbReference type="EMBL" id="JADKGY010000006">
    <property type="protein sequence ID" value="MBK9982514.1"/>
    <property type="molecule type" value="Genomic_DNA"/>
</dbReference>
<sequence>MLNQIASLIFIILGSLSASSQCFIQAPIQVCQADCGPVFWLLNDPPGTTYSWTIDCGTITNPNAANPHIVCFNNPGLCRIDVVVTRPGEEEDTCTAFILVEPTSTENIVEFVCQGDSVEVNGTYYQPGVYHDTIFGGNVHNCDSFLVILVAEIPIMQDTIGTIFCAGSGDSIVVNGTTYNESHPSGTESIIGSMGCVESIVTVDLTFAQPTSSIHTYSGCHDDGYTYTVGNSTYNETNPAGMDTLTDVHGCDSVVTTMLVFLPLSYDTIAYSGCTGDGYSIIVDSIEYNESNPTGSDTLTGINGCDSILTISLVFNPPSHDTISYNGCQGDGYSVTVMDSLFNESNPSGVITFHTSHCDSIIVIDLHYSDCPDSLLVSGHQICVSGIGSDYSWYTCYGILLADTTQCIMVGDTGCVCVSFTDGSGYDTLCLTYNLCDLNCQINAPSNACTGEIVRVTFSSNDSTIESIQWTVILDSLNTQTFTATDSLWLSFDTAGCYTIELVLQDSGCMTTCTKTICIAEKPTAFVCCDQVQCDSCTDISIYFSGQPPFSIGITDGTTIDTITEIIDTIYAYVVCPPYDTTVTYTLLWVNDAIGACDGDILTPSANVYLEPEPHAVISQHGDTLCAGPSGQFYQWVDCSNMMAVSFDECFVPQASGCYCVTITTALTDCQDTACINYIISGTHDLNDLSNISMAYEPGMNAILIHSQDNISDDLHIQLVDLLGRNIQIIRKESPDDHSIRVYLPEHIPSVVFLNVFSEKFNYSRSVFIH</sequence>
<feature type="signal peptide" evidence="1">
    <location>
        <begin position="1"/>
        <end position="20"/>
    </location>
</feature>